<dbReference type="Proteomes" id="UP000078544">
    <property type="component" value="Unassembled WGS sequence"/>
</dbReference>
<reference evidence="2 3" key="1">
    <citation type="journal article" date="2016" name="Genome Biol. Evol.">
        <title>Divergent and convergent evolution of fungal pathogenicity.</title>
        <authorList>
            <person name="Shang Y."/>
            <person name="Xiao G."/>
            <person name="Zheng P."/>
            <person name="Cen K."/>
            <person name="Zhan S."/>
            <person name="Wang C."/>
        </authorList>
    </citation>
    <scope>NUCLEOTIDE SEQUENCE [LARGE SCALE GENOMIC DNA]</scope>
    <source>
        <strain evidence="2 3">RCEF 2490</strain>
    </source>
</reference>
<dbReference type="AlphaFoldDB" id="A0A166V613"/>
<comment type="caution">
    <text evidence="2">The sequence shown here is derived from an EMBL/GenBank/DDBJ whole genome shotgun (WGS) entry which is preliminary data.</text>
</comment>
<protein>
    <submittedName>
        <fullName evidence="2">Uncharacterized protein</fullName>
    </submittedName>
</protein>
<gene>
    <name evidence="2" type="ORF">AAL_00773</name>
</gene>
<dbReference type="OrthoDB" id="3946700at2759"/>
<evidence type="ECO:0000256" key="1">
    <source>
        <dbReference type="SAM" id="MobiDB-lite"/>
    </source>
</evidence>
<feature type="region of interest" description="Disordered" evidence="1">
    <location>
        <begin position="314"/>
        <end position="358"/>
    </location>
</feature>
<organism evidence="2 3">
    <name type="scientific">Moelleriella libera RCEF 2490</name>
    <dbReference type="NCBI Taxonomy" id="1081109"/>
    <lineage>
        <taxon>Eukaryota</taxon>
        <taxon>Fungi</taxon>
        <taxon>Dikarya</taxon>
        <taxon>Ascomycota</taxon>
        <taxon>Pezizomycotina</taxon>
        <taxon>Sordariomycetes</taxon>
        <taxon>Hypocreomycetidae</taxon>
        <taxon>Hypocreales</taxon>
        <taxon>Clavicipitaceae</taxon>
        <taxon>Moelleriella</taxon>
    </lineage>
</organism>
<accession>A0A166V613</accession>
<keyword evidence="3" id="KW-1185">Reference proteome</keyword>
<evidence type="ECO:0000313" key="3">
    <source>
        <dbReference type="Proteomes" id="UP000078544"/>
    </source>
</evidence>
<dbReference type="EMBL" id="AZGY01000001">
    <property type="protein sequence ID" value="OAA33308.1"/>
    <property type="molecule type" value="Genomic_DNA"/>
</dbReference>
<feature type="region of interest" description="Disordered" evidence="1">
    <location>
        <begin position="145"/>
        <end position="238"/>
    </location>
</feature>
<evidence type="ECO:0000313" key="2">
    <source>
        <dbReference type="EMBL" id="OAA33308.1"/>
    </source>
</evidence>
<feature type="compositionally biased region" description="Polar residues" evidence="1">
    <location>
        <begin position="91"/>
        <end position="102"/>
    </location>
</feature>
<sequence>MGLPLFVEPVKSDLRCKTATKPAAVSPPRADSGRPSRSELRDRRSGIRRAGTRIFGPLQRTNHPSSSRLALARGDRPIATWESESSREADTSSGPLSDSLDQTVQEAIREMGRNVNPRRDRLAERMEAIYSNDFTDAAWAAAVATADSVRPSGEPDAARRRRLRMTSPPPASVRLSSDPNGPVTLPRMHSSGPFAPAEVAATQPSSGRSVAGRPPRRRTTRPVDGLGDRNRSPSPEVWDTLLSTMGEDNHAPDPTLSFHVPMSRSARRLRSLNQATPGVDVDQEGVPIEASCESGCDCSDNEMMDGVFDHPARSQAARLRQRRPEASENRRRRRHVPRYNLDGAMSDDGRTTRQFSTPHGSLTIYESTRRLPPAVEPAASINANSRETTASSASVWWGPGHHDSSNHDQRELFRTSTQNNSANAEDDLTGMQRIVRSLARREDIPDGWWAEAGLSRILRQGRH</sequence>
<feature type="region of interest" description="Disordered" evidence="1">
    <location>
        <begin position="17"/>
        <end position="102"/>
    </location>
</feature>
<feature type="compositionally biased region" description="Basic and acidic residues" evidence="1">
    <location>
        <begin position="31"/>
        <end position="45"/>
    </location>
</feature>
<feature type="compositionally biased region" description="Polar residues" evidence="1">
    <location>
        <begin position="59"/>
        <end position="68"/>
    </location>
</feature>
<name>A0A166V613_9HYPO</name>
<proteinExistence type="predicted"/>